<evidence type="ECO:0000259" key="2">
    <source>
        <dbReference type="Pfam" id="PF05193"/>
    </source>
</evidence>
<evidence type="ECO:0000313" key="4">
    <source>
        <dbReference type="Proteomes" id="UP000013315"/>
    </source>
</evidence>
<feature type="domain" description="Peptidase M16 N-terminal" evidence="1">
    <location>
        <begin position="65"/>
        <end position="178"/>
    </location>
</feature>
<sequence>MTKVVFGEKYYPAVKEMVYRTRLANGLTVALLPKKEFKEVYGSVTVQFGSVDTLVTEVDGYVKQYPEGIAHFLEHKLFEREDASDLMSAFTSLGADSNAFTSFTKTSYLFSATDHFLDNLDLLDELVTSAHYTEGSILREQDIIQQEREMYQDDPDSCLFFSTLANLYPGTPLATDIVGSEESISQINLTNLQENFTRFYKPVNMSLFLVGNFDVDQVQDYFERKELEDLDVKEVAREKLVLQDVKQTDSMRMEVSSPKLAIGVRGKREVAEADCYRYHILLKLLFAMMFGWTSDRFQKLYESGKIDASLSLEVEVTSRFHFVMLTMDTKEPVALSHQFRKAIRNFTKDSDITEDHLDIIKREMFGEFFSSMNSLEFIAMQYDAFGQGETIFDLPKILQEITLEDVLDAGHHLIDDGDIVDFTIFPS</sequence>
<dbReference type="PANTHER" id="PTHR11851">
    <property type="entry name" value="METALLOPROTEASE"/>
    <property type="match status" value="1"/>
</dbReference>
<name>R0MD78_STRMT</name>
<reference evidence="3 4" key="1">
    <citation type="submission" date="2013-04" db="EMBL/GenBank/DDBJ databases">
        <authorList>
            <person name="Ikryannikova L.N."/>
            <person name="Ilina E.N."/>
            <person name="Kostryukova E.S."/>
            <person name="Semashko T.A."/>
            <person name="Karpova I.Y.U."/>
            <person name="Larin A.K."/>
            <person name="Ischenko D.S."/>
            <person name="Alekseev D.G."/>
            <person name="Klimova E.A."/>
            <person name="Filimonova A.V."/>
            <person name="Savinova T.A."/>
            <person name="Filimonova O.Y.U."/>
            <person name="Dubovickaya V.A."/>
            <person name="Sidorenko S.V."/>
            <person name="Govorun V.M."/>
        </authorList>
    </citation>
    <scope>NUCLEOTIDE SEQUENCE [LARGE SCALE GENOMIC DNA]</scope>
    <source>
        <strain evidence="3 4">13/39</strain>
    </source>
</reference>
<dbReference type="EMBL" id="AQTU01000017">
    <property type="protein sequence ID" value="EOB32207.1"/>
    <property type="molecule type" value="Genomic_DNA"/>
</dbReference>
<dbReference type="Pfam" id="PF05193">
    <property type="entry name" value="Peptidase_M16_C"/>
    <property type="match status" value="1"/>
</dbReference>
<evidence type="ECO:0000259" key="1">
    <source>
        <dbReference type="Pfam" id="PF00675"/>
    </source>
</evidence>
<dbReference type="Proteomes" id="UP000013315">
    <property type="component" value="Unassembled WGS sequence"/>
</dbReference>
<dbReference type="Gene3D" id="3.30.830.10">
    <property type="entry name" value="Metalloenzyme, LuxS/M16 peptidase-like"/>
    <property type="match status" value="2"/>
</dbReference>
<dbReference type="InterPro" id="IPR011765">
    <property type="entry name" value="Pept_M16_N"/>
</dbReference>
<dbReference type="Pfam" id="PF00675">
    <property type="entry name" value="Peptidase_M16"/>
    <property type="match status" value="1"/>
</dbReference>
<feature type="domain" description="Peptidase M16 C-terminal" evidence="2">
    <location>
        <begin position="187"/>
        <end position="363"/>
    </location>
</feature>
<dbReference type="InterPro" id="IPR050361">
    <property type="entry name" value="MPP/UQCRC_Complex"/>
</dbReference>
<dbReference type="InterPro" id="IPR007863">
    <property type="entry name" value="Peptidase_M16_C"/>
</dbReference>
<dbReference type="PANTHER" id="PTHR11851:SF134">
    <property type="entry name" value="ZINC-DEPENDENT PROTEASE"/>
    <property type="match status" value="1"/>
</dbReference>
<dbReference type="NCBIfam" id="NF047421">
    <property type="entry name" value="YfmH_fam"/>
    <property type="match status" value="1"/>
</dbReference>
<dbReference type="AlphaFoldDB" id="R0MD78"/>
<gene>
    <name evidence="3" type="ORF">D065_06561</name>
</gene>
<dbReference type="GO" id="GO:0046872">
    <property type="term" value="F:metal ion binding"/>
    <property type="evidence" value="ECO:0007669"/>
    <property type="project" value="InterPro"/>
</dbReference>
<dbReference type="SUPFAM" id="SSF63411">
    <property type="entry name" value="LuxS/MPP-like metallohydrolase"/>
    <property type="match status" value="2"/>
</dbReference>
<protein>
    <submittedName>
        <fullName evidence="3">Peptidase, M16 family protein</fullName>
    </submittedName>
</protein>
<dbReference type="PATRIC" id="fig|1239793.3.peg.1284"/>
<comment type="caution">
    <text evidence="3">The sequence shown here is derived from an EMBL/GenBank/DDBJ whole genome shotgun (WGS) entry which is preliminary data.</text>
</comment>
<proteinExistence type="predicted"/>
<organism evidence="3 4">
    <name type="scientific">Streptococcus mitis 13/39</name>
    <dbReference type="NCBI Taxonomy" id="1239793"/>
    <lineage>
        <taxon>Bacteria</taxon>
        <taxon>Bacillati</taxon>
        <taxon>Bacillota</taxon>
        <taxon>Bacilli</taxon>
        <taxon>Lactobacillales</taxon>
        <taxon>Streptococcaceae</taxon>
        <taxon>Streptococcus</taxon>
        <taxon>Streptococcus mitis group</taxon>
    </lineage>
</organism>
<accession>R0MD78</accession>
<evidence type="ECO:0000313" key="3">
    <source>
        <dbReference type="EMBL" id="EOB32207.1"/>
    </source>
</evidence>
<dbReference type="InterPro" id="IPR011249">
    <property type="entry name" value="Metalloenz_LuxS/M16"/>
</dbReference>